<protein>
    <submittedName>
        <fullName evidence="5">Isocitrate dehydrogenase [NAD] subunit gamma</fullName>
    </submittedName>
</protein>
<dbReference type="GO" id="GO:0006102">
    <property type="term" value="P:isocitrate metabolic process"/>
    <property type="evidence" value="ECO:0007669"/>
    <property type="project" value="TreeGrafter"/>
</dbReference>
<dbReference type="PANTHER" id="PTHR11835">
    <property type="entry name" value="DECARBOXYLATING DEHYDROGENASES-ISOCITRATE, ISOPROPYLMALATE, TARTRATE"/>
    <property type="match status" value="1"/>
</dbReference>
<evidence type="ECO:0000313" key="5">
    <source>
        <dbReference type="EMBL" id="EUB57906.1"/>
    </source>
</evidence>
<feature type="signal peptide" evidence="3">
    <location>
        <begin position="1"/>
        <end position="26"/>
    </location>
</feature>
<dbReference type="SMART" id="SM01329">
    <property type="entry name" value="Iso_dh"/>
    <property type="match status" value="1"/>
</dbReference>
<dbReference type="OMA" id="PWSCDYY"/>
<dbReference type="STRING" id="6210.W6UBG6"/>
<gene>
    <name evidence="5" type="ORF">EGR_07268</name>
</gene>
<dbReference type="AlphaFoldDB" id="W6UBG6"/>
<comment type="caution">
    <text evidence="5">The sequence shown here is derived from an EMBL/GenBank/DDBJ whole genome shotgun (WGS) entry which is preliminary data.</text>
</comment>
<dbReference type="KEGG" id="egl:EGR_07268"/>
<dbReference type="OrthoDB" id="10261637at2759"/>
<dbReference type="GO" id="GO:0006099">
    <property type="term" value="P:tricarboxylic acid cycle"/>
    <property type="evidence" value="ECO:0007669"/>
    <property type="project" value="UniProtKB-KW"/>
</dbReference>
<dbReference type="CTD" id="36342983"/>
<keyword evidence="2" id="KW-0816">Tricarboxylic acid cycle</keyword>
<reference evidence="5 6" key="1">
    <citation type="journal article" date="2013" name="Nat. Genet.">
        <title>The genome of the hydatid tapeworm Echinococcus granulosus.</title>
        <authorList>
            <person name="Zheng H."/>
            <person name="Zhang W."/>
            <person name="Zhang L."/>
            <person name="Zhang Z."/>
            <person name="Li J."/>
            <person name="Lu G."/>
            <person name="Zhu Y."/>
            <person name="Wang Y."/>
            <person name="Huang Y."/>
            <person name="Liu J."/>
            <person name="Kang H."/>
            <person name="Chen J."/>
            <person name="Wang L."/>
            <person name="Chen A."/>
            <person name="Yu S."/>
            <person name="Gao Z."/>
            <person name="Jin L."/>
            <person name="Gu W."/>
            <person name="Wang Z."/>
            <person name="Zhao L."/>
            <person name="Shi B."/>
            <person name="Wen H."/>
            <person name="Lin R."/>
            <person name="Jones M.K."/>
            <person name="Brejova B."/>
            <person name="Vinar T."/>
            <person name="Zhao G."/>
            <person name="McManus D.P."/>
            <person name="Chen Z."/>
            <person name="Zhou Y."/>
            <person name="Wang S."/>
        </authorList>
    </citation>
    <scope>NUCLEOTIDE SEQUENCE [LARGE SCALE GENOMIC DNA]</scope>
</reference>
<name>W6UBG6_ECHGR</name>
<keyword evidence="3" id="KW-0732">Signal</keyword>
<sequence length="423" mass="46529">MITLQKASRLLRWDWGLSATLLRALATDTLTISQQTKVERPYAPLPSTLGLPQGARVSLPRAKYGGRHTVAMLTGDGVSPEMMEHVKSVYYTLGVPVEFDEVAIDNNSNEEVVREAIMAVRRNGVALKGSLKTIPGMKSHNLMIRNELELFAYVQRCYSFPGVITRHKDVDIVVIRENSEGEYSQLEHESVPGVVESMKIITRNKSAKIAHFAFNYALQHGRKKVTAVHKANIMKLSDGLFLQTCEDVSKLYPTIQFDSIIVDNCCMQLVRRPQQFDVMLLPNLYGNIVGALCAGLVGGAGLATGINLGEEYAIFEAAIRKQAQSLKGQNVANPVAMLLASADLLDHLGWQLTNLRVVGWLRPLVTFASSSATGLYEKSRILRNAIVDAVSTKNVRTPDIGGTYTTRDVVNAINSSVVSQMQE</sequence>
<proteinExistence type="inferred from homology"/>
<accession>W6UBG6</accession>
<dbReference type="GeneID" id="36342983"/>
<feature type="domain" description="Isopropylmalate dehydrogenase-like" evidence="4">
    <location>
        <begin position="69"/>
        <end position="413"/>
    </location>
</feature>
<evidence type="ECO:0000256" key="3">
    <source>
        <dbReference type="SAM" id="SignalP"/>
    </source>
</evidence>
<dbReference type="InterPro" id="IPR024084">
    <property type="entry name" value="IsoPropMal-DH-like_dom"/>
</dbReference>
<keyword evidence="6" id="KW-1185">Reference proteome</keyword>
<evidence type="ECO:0000313" key="6">
    <source>
        <dbReference type="Proteomes" id="UP000019149"/>
    </source>
</evidence>
<dbReference type="PANTHER" id="PTHR11835:SF60">
    <property type="entry name" value="ISOCITRATE DEHYDROGENASE [NAD] SUBUNIT, MITOCHONDRIAL"/>
    <property type="match status" value="1"/>
</dbReference>
<dbReference type="Gene3D" id="3.40.718.10">
    <property type="entry name" value="Isopropylmalate Dehydrogenase"/>
    <property type="match status" value="1"/>
</dbReference>
<dbReference type="Pfam" id="PF00180">
    <property type="entry name" value="Iso_dh"/>
    <property type="match status" value="1"/>
</dbReference>
<dbReference type="GO" id="GO:0005739">
    <property type="term" value="C:mitochondrion"/>
    <property type="evidence" value="ECO:0007669"/>
    <property type="project" value="TreeGrafter"/>
</dbReference>
<feature type="chain" id="PRO_5004884935" evidence="3">
    <location>
        <begin position="27"/>
        <end position="423"/>
    </location>
</feature>
<dbReference type="SUPFAM" id="SSF53659">
    <property type="entry name" value="Isocitrate/Isopropylmalate dehydrogenase-like"/>
    <property type="match status" value="1"/>
</dbReference>
<dbReference type="Proteomes" id="UP000019149">
    <property type="component" value="Unassembled WGS sequence"/>
</dbReference>
<comment type="similarity">
    <text evidence="1">Belongs to the isocitrate and isopropylmalate dehydrogenases family.</text>
</comment>
<organism evidence="5 6">
    <name type="scientific">Echinococcus granulosus</name>
    <name type="common">Hydatid tapeworm</name>
    <dbReference type="NCBI Taxonomy" id="6210"/>
    <lineage>
        <taxon>Eukaryota</taxon>
        <taxon>Metazoa</taxon>
        <taxon>Spiralia</taxon>
        <taxon>Lophotrochozoa</taxon>
        <taxon>Platyhelminthes</taxon>
        <taxon>Cestoda</taxon>
        <taxon>Eucestoda</taxon>
        <taxon>Cyclophyllidea</taxon>
        <taxon>Taeniidae</taxon>
        <taxon>Echinococcus</taxon>
        <taxon>Echinococcus granulosus group</taxon>
    </lineage>
</organism>
<evidence type="ECO:0000259" key="4">
    <source>
        <dbReference type="SMART" id="SM01329"/>
    </source>
</evidence>
<dbReference type="RefSeq" id="XP_024349102.1">
    <property type="nucleotide sequence ID" value="XM_024496517.1"/>
</dbReference>
<dbReference type="EMBL" id="APAU02000073">
    <property type="protein sequence ID" value="EUB57906.1"/>
    <property type="molecule type" value="Genomic_DNA"/>
</dbReference>
<evidence type="ECO:0000256" key="1">
    <source>
        <dbReference type="ARBA" id="ARBA00007769"/>
    </source>
</evidence>
<evidence type="ECO:0000256" key="2">
    <source>
        <dbReference type="ARBA" id="ARBA00022532"/>
    </source>
</evidence>